<reference evidence="1 2" key="1">
    <citation type="journal article" date="2019" name="Commun. Biol.">
        <title>The bagworm genome reveals a unique fibroin gene that provides high tensile strength.</title>
        <authorList>
            <person name="Kono N."/>
            <person name="Nakamura H."/>
            <person name="Ohtoshi R."/>
            <person name="Tomita M."/>
            <person name="Numata K."/>
            <person name="Arakawa K."/>
        </authorList>
    </citation>
    <scope>NUCLEOTIDE SEQUENCE [LARGE SCALE GENOMIC DNA]</scope>
</reference>
<keyword evidence="2" id="KW-1185">Reference proteome</keyword>
<evidence type="ECO:0000313" key="1">
    <source>
        <dbReference type="EMBL" id="GBP56327.1"/>
    </source>
</evidence>
<accession>A0A4C1X1X6</accession>
<proteinExistence type="predicted"/>
<dbReference type="AlphaFoldDB" id="A0A4C1X1X6"/>
<organism evidence="1 2">
    <name type="scientific">Eumeta variegata</name>
    <name type="common">Bagworm moth</name>
    <name type="synonym">Eumeta japonica</name>
    <dbReference type="NCBI Taxonomy" id="151549"/>
    <lineage>
        <taxon>Eukaryota</taxon>
        <taxon>Metazoa</taxon>
        <taxon>Ecdysozoa</taxon>
        <taxon>Arthropoda</taxon>
        <taxon>Hexapoda</taxon>
        <taxon>Insecta</taxon>
        <taxon>Pterygota</taxon>
        <taxon>Neoptera</taxon>
        <taxon>Endopterygota</taxon>
        <taxon>Lepidoptera</taxon>
        <taxon>Glossata</taxon>
        <taxon>Ditrysia</taxon>
        <taxon>Tineoidea</taxon>
        <taxon>Psychidae</taxon>
        <taxon>Oiketicinae</taxon>
        <taxon>Eumeta</taxon>
    </lineage>
</organism>
<dbReference type="EMBL" id="BGZK01000689">
    <property type="protein sequence ID" value="GBP56327.1"/>
    <property type="molecule type" value="Genomic_DNA"/>
</dbReference>
<dbReference type="Proteomes" id="UP000299102">
    <property type="component" value="Unassembled WGS sequence"/>
</dbReference>
<sequence>MEHADTVNRLHKCCKHKDRRPPTVHTGTGTVVSLFSIQFRFFHQDKAEEFSIGPAFNMVTGDKVVLKRYTTARGLVRRTHTCVGDSPGVPKKFTRKLIRERTKRACLSNSVERSANDPRRAMSYDEATEVKLNMINVNMGMQPPTATLSSDALNALSHTGRKNAQEPESEGNLLCALWQ</sequence>
<evidence type="ECO:0000313" key="2">
    <source>
        <dbReference type="Proteomes" id="UP000299102"/>
    </source>
</evidence>
<gene>
    <name evidence="1" type="ORF">EVAR_28907_1</name>
</gene>
<protein>
    <submittedName>
        <fullName evidence="1">Uncharacterized protein</fullName>
    </submittedName>
</protein>
<name>A0A4C1X1X6_EUMVA</name>
<comment type="caution">
    <text evidence="1">The sequence shown here is derived from an EMBL/GenBank/DDBJ whole genome shotgun (WGS) entry which is preliminary data.</text>
</comment>